<reference evidence="2 3" key="1">
    <citation type="submission" date="2024-01" db="EMBL/GenBank/DDBJ databases">
        <title>The genomes of 5 underutilized Papilionoideae crops provide insights into root nodulation and disease resistanc.</title>
        <authorList>
            <person name="Jiang F."/>
        </authorList>
    </citation>
    <scope>NUCLEOTIDE SEQUENCE [LARGE SCALE GENOMIC DNA]</scope>
    <source>
        <strain evidence="2">LVBAO_FW01</strain>
        <tissue evidence="2">Leaves</tissue>
    </source>
</reference>
<dbReference type="Proteomes" id="UP001367508">
    <property type="component" value="Unassembled WGS sequence"/>
</dbReference>
<evidence type="ECO:0000256" key="1">
    <source>
        <dbReference type="SAM" id="MobiDB-lite"/>
    </source>
</evidence>
<feature type="region of interest" description="Disordered" evidence="1">
    <location>
        <begin position="227"/>
        <end position="260"/>
    </location>
</feature>
<accession>A0AAN9L841</accession>
<evidence type="ECO:0000313" key="2">
    <source>
        <dbReference type="EMBL" id="KAK7329458.1"/>
    </source>
</evidence>
<comment type="caution">
    <text evidence="2">The sequence shown here is derived from an EMBL/GenBank/DDBJ whole genome shotgun (WGS) entry which is preliminary data.</text>
</comment>
<feature type="region of interest" description="Disordered" evidence="1">
    <location>
        <begin position="45"/>
        <end position="117"/>
    </location>
</feature>
<dbReference type="PANTHER" id="PTHR34460">
    <property type="entry name" value="VITELLOGENIN-LIKE PROTEIN"/>
    <property type="match status" value="1"/>
</dbReference>
<sequence>MEERALCENEMGVGMQCIQHPHRNNPAGICAYCLQDKLHKLLSSSFPPPSFTASPSPPPPPPLPPPLSLSVKNNATRVDLRPNIKNNKPSSLPPPPNIIFKRTKSTATPRNRFLNDEDFSPRKRHGFWSFLYLSSSKPSSSSSSSFSNKVESRNFSPRISTTKKTIVKKSEEEDENSTPNSDVSGFSYERKVSRSRSVGCGSRSFSGDFFDRISSGLGDCTLRRVESQREPNNKPKVNHCMKQRARCDGSASSTSSSSSYWFSSSADDRRGRSWGWAFATPIRAFAAKTF</sequence>
<name>A0AAN9L841_CANGL</name>
<organism evidence="2 3">
    <name type="scientific">Canavalia gladiata</name>
    <name type="common">Sword bean</name>
    <name type="synonym">Dolichos gladiatus</name>
    <dbReference type="NCBI Taxonomy" id="3824"/>
    <lineage>
        <taxon>Eukaryota</taxon>
        <taxon>Viridiplantae</taxon>
        <taxon>Streptophyta</taxon>
        <taxon>Embryophyta</taxon>
        <taxon>Tracheophyta</taxon>
        <taxon>Spermatophyta</taxon>
        <taxon>Magnoliopsida</taxon>
        <taxon>eudicotyledons</taxon>
        <taxon>Gunneridae</taxon>
        <taxon>Pentapetalae</taxon>
        <taxon>rosids</taxon>
        <taxon>fabids</taxon>
        <taxon>Fabales</taxon>
        <taxon>Fabaceae</taxon>
        <taxon>Papilionoideae</taxon>
        <taxon>50 kb inversion clade</taxon>
        <taxon>NPAAA clade</taxon>
        <taxon>indigoferoid/millettioid clade</taxon>
        <taxon>Phaseoleae</taxon>
        <taxon>Canavalia</taxon>
    </lineage>
</organism>
<protein>
    <submittedName>
        <fullName evidence="2">Uncharacterized protein</fullName>
    </submittedName>
</protein>
<evidence type="ECO:0000313" key="3">
    <source>
        <dbReference type="Proteomes" id="UP001367508"/>
    </source>
</evidence>
<feature type="region of interest" description="Disordered" evidence="1">
    <location>
        <begin position="136"/>
        <end position="185"/>
    </location>
</feature>
<gene>
    <name evidence="2" type="ORF">VNO77_23627</name>
</gene>
<feature type="compositionally biased region" description="Low complexity" evidence="1">
    <location>
        <begin position="250"/>
        <end position="260"/>
    </location>
</feature>
<keyword evidence="3" id="KW-1185">Reference proteome</keyword>
<dbReference type="PANTHER" id="PTHR34460:SF2">
    <property type="entry name" value="OS04G0405500 PROTEIN"/>
    <property type="match status" value="1"/>
</dbReference>
<dbReference type="AlphaFoldDB" id="A0AAN9L841"/>
<proteinExistence type="predicted"/>
<feature type="compositionally biased region" description="Low complexity" evidence="1">
    <location>
        <begin position="136"/>
        <end position="147"/>
    </location>
</feature>
<feature type="compositionally biased region" description="Pro residues" evidence="1">
    <location>
        <begin position="46"/>
        <end position="67"/>
    </location>
</feature>
<dbReference type="EMBL" id="JAYMYQ010000005">
    <property type="protein sequence ID" value="KAK7329458.1"/>
    <property type="molecule type" value="Genomic_DNA"/>
</dbReference>